<dbReference type="InterPro" id="IPR006327">
    <property type="entry name" value="PTS_IIC_fruc"/>
</dbReference>
<dbReference type="FunFam" id="3.40.930.10:FF:000009">
    <property type="entry name" value="PTS system, fructose specific IIABC component"/>
    <property type="match status" value="1"/>
</dbReference>
<reference evidence="12 13" key="1">
    <citation type="journal article" date="2010" name="Int. J. Syst. Evol. Microbiol.">
        <title>Vagococcus penaei sp. nov., isolated from spoilage microbiota of cooked shrimp (Penaeus vannamei).</title>
        <authorList>
            <person name="Jaffres E."/>
            <person name="Prevost H."/>
            <person name="Rossero A."/>
            <person name="Joffraud J.J."/>
            <person name="Dousset X."/>
        </authorList>
    </citation>
    <scope>NUCLEOTIDE SEQUENCE [LARGE SCALE GENOMIC DNA]</scope>
    <source>
        <strain evidence="12 13">CD276</strain>
    </source>
</reference>
<dbReference type="PROSITE" id="PS51104">
    <property type="entry name" value="PTS_EIIC_TYPE_2"/>
    <property type="match status" value="1"/>
</dbReference>
<evidence type="ECO:0000256" key="6">
    <source>
        <dbReference type="ARBA" id="ARBA00022597"/>
    </source>
</evidence>
<protein>
    <submittedName>
        <fullName evidence="12">PTS fructose transporter subunit IIC</fullName>
    </submittedName>
</protein>
<keyword evidence="3" id="KW-0813">Transport</keyword>
<dbReference type="InterPro" id="IPR050864">
    <property type="entry name" value="Bacterial_PTS_Sugar_Transport"/>
</dbReference>
<dbReference type="InterPro" id="IPR003352">
    <property type="entry name" value="PTS_EIIC"/>
</dbReference>
<dbReference type="NCBIfam" id="TIGR00829">
    <property type="entry name" value="FRU"/>
    <property type="match status" value="1"/>
</dbReference>
<dbReference type="PANTHER" id="PTHR30505">
    <property type="entry name" value="FRUCTOSE-LIKE PERMEASE"/>
    <property type="match status" value="1"/>
</dbReference>
<keyword evidence="9" id="KW-0812">Transmembrane</keyword>
<proteinExistence type="predicted"/>
<keyword evidence="10" id="KW-1133">Transmembrane helix</keyword>
<dbReference type="Gene3D" id="3.40.50.2300">
    <property type="match status" value="1"/>
</dbReference>
<evidence type="ECO:0000313" key="12">
    <source>
        <dbReference type="EMBL" id="AQP54084.1"/>
    </source>
</evidence>
<evidence type="ECO:0000256" key="8">
    <source>
        <dbReference type="ARBA" id="ARBA00022683"/>
    </source>
</evidence>
<name>A0A1Q2D6T5_9ENTE</name>
<dbReference type="OrthoDB" id="9782569at2"/>
<sequence>MKIIDLLSTNCMILDLQATDKKVAIDEMVTKLYESGRITSKEEFEAGILAREAQTSTGLGDGIAMPHSKNKAVKQATVLFAKSPKGVDYESLDGQPTFLFFMIAAPEGANDTHLQALASLSRLLLNPILIQALKEVETADQVIELFDAAEKEYEAKEAAEAVKEEQEAKEKAGEPSDKPYVVAVTACPTGIAHTYMAEDALKNKAAEMGIDIKVETNGSDGVKHRLTAEDISRAAGVIVAADKNVEMARFDGKHLVNRPVSDGIKKTEELLNLATGGKAPIYHSNGADDSEESGESSKGSVGSQIYKHLMNGVSHMLPFVIGGGIAIALAFLIDQTMGVPKDQLANLGSYHQAAAYFKAIGGTAFNFMLPVLAGYIASSIADRPGLIVGFAAGAMASTGIALNNLDQPTSSGFLGALVGGFLAGYVIVFLKKVLAKLPKSLDGIKTILFYPVFGLLITGFLMLLVNIPMSAINTGLNNFLMSLSGANAALLGALLAGMMAIDLGGPINKAAYVFGTGTLAASVATGGSVVMAAVMAGGMVPPLAIAIASFLFKNKFTQKEQEAGVTNLIMGFSFITEGAIPFAASDPLRMIPSFVAGSVVTGALVGGMGIKLMAPHGGIFVIMLVSHPIMYLLFVIIGAFVSAFMLGLLRKKVA</sequence>
<keyword evidence="8" id="KW-0598">Phosphotransferase system</keyword>
<dbReference type="GO" id="GO:0005351">
    <property type="term" value="F:carbohydrate:proton symporter activity"/>
    <property type="evidence" value="ECO:0007669"/>
    <property type="project" value="InterPro"/>
</dbReference>
<dbReference type="EMBL" id="CP019609">
    <property type="protein sequence ID" value="AQP54084.1"/>
    <property type="molecule type" value="Genomic_DNA"/>
</dbReference>
<dbReference type="STRING" id="633807.BW732_07540"/>
<dbReference type="SUPFAM" id="SSF52794">
    <property type="entry name" value="PTS system IIB component-like"/>
    <property type="match status" value="1"/>
</dbReference>
<evidence type="ECO:0000256" key="4">
    <source>
        <dbReference type="ARBA" id="ARBA00022475"/>
    </source>
</evidence>
<evidence type="ECO:0000256" key="9">
    <source>
        <dbReference type="ARBA" id="ARBA00022692"/>
    </source>
</evidence>
<comment type="subcellular location">
    <subcellularLocation>
        <location evidence="1">Cell inner membrane</location>
        <topology evidence="1">Multi-pass membrane protein</topology>
    </subcellularLocation>
    <subcellularLocation>
        <location evidence="2">Cytoplasm</location>
    </subcellularLocation>
</comment>
<dbReference type="PROSITE" id="PS51099">
    <property type="entry name" value="PTS_EIIB_TYPE_2"/>
    <property type="match status" value="1"/>
</dbReference>
<evidence type="ECO:0000256" key="2">
    <source>
        <dbReference type="ARBA" id="ARBA00004496"/>
    </source>
</evidence>
<dbReference type="RefSeq" id="WP_077276159.1">
    <property type="nucleotide sequence ID" value="NZ_CP019609.1"/>
</dbReference>
<dbReference type="CDD" id="cd00211">
    <property type="entry name" value="PTS_IIA_fru"/>
    <property type="match status" value="1"/>
</dbReference>
<dbReference type="GO" id="GO:0009401">
    <property type="term" value="P:phosphoenolpyruvate-dependent sugar phosphotransferase system"/>
    <property type="evidence" value="ECO:0007669"/>
    <property type="project" value="UniProtKB-KW"/>
</dbReference>
<accession>A0A1Q2D6T5</accession>
<evidence type="ECO:0000256" key="3">
    <source>
        <dbReference type="ARBA" id="ARBA00022448"/>
    </source>
</evidence>
<dbReference type="GO" id="GO:0022877">
    <property type="term" value="F:protein-N(PI)-phosphohistidine-fructose phosphotransferase system transporter activity"/>
    <property type="evidence" value="ECO:0007669"/>
    <property type="project" value="InterPro"/>
</dbReference>
<dbReference type="NCBIfam" id="TIGR01427">
    <property type="entry name" value="PTS_IIC_fructo"/>
    <property type="match status" value="1"/>
</dbReference>
<dbReference type="InterPro" id="IPR003353">
    <property type="entry name" value="PTS_IIB_fruc"/>
</dbReference>
<dbReference type="PROSITE" id="PS51094">
    <property type="entry name" value="PTS_EIIA_TYPE_2"/>
    <property type="match status" value="1"/>
</dbReference>
<keyword evidence="5" id="KW-0597">Phosphoprotein</keyword>
<keyword evidence="11" id="KW-0472">Membrane</keyword>
<dbReference type="AlphaFoldDB" id="A0A1Q2D6T5"/>
<dbReference type="SUPFAM" id="SSF55804">
    <property type="entry name" value="Phoshotransferase/anion transport protein"/>
    <property type="match status" value="1"/>
</dbReference>
<dbReference type="FunFam" id="3.40.50.2300:FF:000014">
    <property type="entry name" value="PTS system fructose-like transporter subunit IIB"/>
    <property type="match status" value="1"/>
</dbReference>
<dbReference type="Gene3D" id="3.40.930.10">
    <property type="entry name" value="Mannitol-specific EII, Chain A"/>
    <property type="match status" value="1"/>
</dbReference>
<organism evidence="12 13">
    <name type="scientific">Vagococcus penaei</name>
    <dbReference type="NCBI Taxonomy" id="633807"/>
    <lineage>
        <taxon>Bacteria</taxon>
        <taxon>Bacillati</taxon>
        <taxon>Bacillota</taxon>
        <taxon>Bacilli</taxon>
        <taxon>Lactobacillales</taxon>
        <taxon>Enterococcaceae</taxon>
        <taxon>Vagococcus</taxon>
    </lineage>
</organism>
<dbReference type="Pfam" id="PF00359">
    <property type="entry name" value="PTS_EIIA_2"/>
    <property type="match status" value="1"/>
</dbReference>
<evidence type="ECO:0000256" key="11">
    <source>
        <dbReference type="ARBA" id="ARBA00023136"/>
    </source>
</evidence>
<keyword evidence="13" id="KW-1185">Reference proteome</keyword>
<dbReference type="InterPro" id="IPR002178">
    <property type="entry name" value="PTS_EIIA_type-2_dom"/>
</dbReference>
<gene>
    <name evidence="12" type="ORF">BW732_07540</name>
</gene>
<dbReference type="InterPro" id="IPR003501">
    <property type="entry name" value="PTS_EIIB_2/3"/>
</dbReference>
<dbReference type="GO" id="GO:0005737">
    <property type="term" value="C:cytoplasm"/>
    <property type="evidence" value="ECO:0007669"/>
    <property type="project" value="UniProtKB-SubCell"/>
</dbReference>
<dbReference type="InterPro" id="IPR036095">
    <property type="entry name" value="PTS_EIIB-like_sf"/>
</dbReference>
<evidence type="ECO:0000256" key="10">
    <source>
        <dbReference type="ARBA" id="ARBA00022989"/>
    </source>
</evidence>
<dbReference type="InterPro" id="IPR013011">
    <property type="entry name" value="PTS_EIIB_2"/>
</dbReference>
<dbReference type="Pfam" id="PF02378">
    <property type="entry name" value="PTS_EIIC"/>
    <property type="match status" value="1"/>
</dbReference>
<keyword evidence="6" id="KW-0762">Sugar transport</keyword>
<dbReference type="InterPro" id="IPR004715">
    <property type="entry name" value="PTS_IIA_fruc"/>
</dbReference>
<dbReference type="CDD" id="cd05569">
    <property type="entry name" value="PTS_IIB_fructose"/>
    <property type="match status" value="1"/>
</dbReference>
<keyword evidence="7" id="KW-0808">Transferase</keyword>
<evidence type="ECO:0000256" key="7">
    <source>
        <dbReference type="ARBA" id="ARBA00022679"/>
    </source>
</evidence>
<keyword evidence="4" id="KW-1003">Cell membrane</keyword>
<dbReference type="GO" id="GO:0005886">
    <property type="term" value="C:plasma membrane"/>
    <property type="evidence" value="ECO:0007669"/>
    <property type="project" value="UniProtKB-SubCell"/>
</dbReference>
<dbReference type="InterPro" id="IPR016152">
    <property type="entry name" value="PTrfase/Anion_transptr"/>
</dbReference>
<evidence type="ECO:0000256" key="5">
    <source>
        <dbReference type="ARBA" id="ARBA00022553"/>
    </source>
</evidence>
<dbReference type="Pfam" id="PF02302">
    <property type="entry name" value="PTS_IIB"/>
    <property type="match status" value="1"/>
</dbReference>
<dbReference type="PANTHER" id="PTHR30505:SF28">
    <property type="entry name" value="PTS SYSTEM 2-O-ALPHA-MANNOSYL-D-GLYCERATE-SPECIFIC EIIABC COMPONENT"/>
    <property type="match status" value="1"/>
</dbReference>
<dbReference type="NCBIfam" id="TIGR00848">
    <property type="entry name" value="fruA"/>
    <property type="match status" value="1"/>
</dbReference>
<dbReference type="InterPro" id="IPR013014">
    <property type="entry name" value="PTS_EIIC_2"/>
</dbReference>
<evidence type="ECO:0000256" key="1">
    <source>
        <dbReference type="ARBA" id="ARBA00004429"/>
    </source>
</evidence>
<dbReference type="KEGG" id="vpi:BW732_07540"/>
<dbReference type="Proteomes" id="UP000188246">
    <property type="component" value="Chromosome"/>
</dbReference>
<dbReference type="GO" id="GO:0090563">
    <property type="term" value="F:protein-phosphocysteine-sugar phosphotransferase activity"/>
    <property type="evidence" value="ECO:0007669"/>
    <property type="project" value="TreeGrafter"/>
</dbReference>
<evidence type="ECO:0000313" key="13">
    <source>
        <dbReference type="Proteomes" id="UP000188246"/>
    </source>
</evidence>